<keyword evidence="6" id="KW-0479">Metal-binding</keyword>
<feature type="region of interest" description="Disordered" evidence="11">
    <location>
        <begin position="1"/>
        <end position="24"/>
    </location>
</feature>
<sequence length="152" mass="16849">MSELVERTTRPVTDRSTAGPRGIRATRQRAAVTALLDRIEDFRSAQEIHEELRRTGEGIGLTTVYRTLQTLADGGEVDVLRSATGEAVYRRCETEHHHHHLVCRQCGAAVEIEGPAVESWAQSVAEKYGYTDLSHTLEIFGLCARCTAARQS</sequence>
<evidence type="ECO:0000256" key="11">
    <source>
        <dbReference type="SAM" id="MobiDB-lite"/>
    </source>
</evidence>
<evidence type="ECO:0000256" key="4">
    <source>
        <dbReference type="ARBA" id="ARBA00022490"/>
    </source>
</evidence>
<keyword evidence="7" id="KW-0862">Zinc</keyword>
<keyword evidence="9" id="KW-0238">DNA-binding</keyword>
<dbReference type="InterPro" id="IPR043135">
    <property type="entry name" value="Fur_C"/>
</dbReference>
<feature type="compositionally biased region" description="Basic and acidic residues" evidence="11">
    <location>
        <begin position="1"/>
        <end position="13"/>
    </location>
</feature>
<keyword evidence="13" id="KW-1185">Reference proteome</keyword>
<dbReference type="Gene3D" id="1.10.10.10">
    <property type="entry name" value="Winged helix-like DNA-binding domain superfamily/Winged helix DNA-binding domain"/>
    <property type="match status" value="1"/>
</dbReference>
<comment type="caution">
    <text evidence="12">The sequence shown here is derived from an EMBL/GenBank/DDBJ whole genome shotgun (WGS) entry which is preliminary data.</text>
</comment>
<dbReference type="RefSeq" id="WP_372447378.1">
    <property type="nucleotide sequence ID" value="NZ_JAGINU010000001.1"/>
</dbReference>
<evidence type="ECO:0000256" key="9">
    <source>
        <dbReference type="ARBA" id="ARBA00023125"/>
    </source>
</evidence>
<dbReference type="InterPro" id="IPR036390">
    <property type="entry name" value="WH_DNA-bd_sf"/>
</dbReference>
<dbReference type="SUPFAM" id="SSF46785">
    <property type="entry name" value="Winged helix' DNA-binding domain"/>
    <property type="match status" value="1"/>
</dbReference>
<evidence type="ECO:0000256" key="5">
    <source>
        <dbReference type="ARBA" id="ARBA00022491"/>
    </source>
</evidence>
<evidence type="ECO:0000313" key="13">
    <source>
        <dbReference type="Proteomes" id="UP001519295"/>
    </source>
</evidence>
<proteinExistence type="inferred from homology"/>
<dbReference type="Proteomes" id="UP001519295">
    <property type="component" value="Unassembled WGS sequence"/>
</dbReference>
<dbReference type="InterPro" id="IPR036388">
    <property type="entry name" value="WH-like_DNA-bd_sf"/>
</dbReference>
<evidence type="ECO:0000256" key="7">
    <source>
        <dbReference type="ARBA" id="ARBA00022833"/>
    </source>
</evidence>
<evidence type="ECO:0000256" key="8">
    <source>
        <dbReference type="ARBA" id="ARBA00023015"/>
    </source>
</evidence>
<evidence type="ECO:0000256" key="2">
    <source>
        <dbReference type="ARBA" id="ARBA00007957"/>
    </source>
</evidence>
<keyword evidence="8" id="KW-0805">Transcription regulation</keyword>
<dbReference type="PANTHER" id="PTHR33202:SF2">
    <property type="entry name" value="FERRIC UPTAKE REGULATION PROTEIN"/>
    <property type="match status" value="1"/>
</dbReference>
<gene>
    <name evidence="12" type="ORF">JOF36_002434</name>
</gene>
<accession>A0ABS4VS30</accession>
<evidence type="ECO:0000256" key="6">
    <source>
        <dbReference type="ARBA" id="ARBA00022723"/>
    </source>
</evidence>
<dbReference type="Pfam" id="PF01475">
    <property type="entry name" value="FUR"/>
    <property type="match status" value="1"/>
</dbReference>
<keyword evidence="10" id="KW-0804">Transcription</keyword>
<reference evidence="12 13" key="1">
    <citation type="submission" date="2021-03" db="EMBL/GenBank/DDBJ databases">
        <title>Sequencing the genomes of 1000 actinobacteria strains.</title>
        <authorList>
            <person name="Klenk H.-P."/>
        </authorList>
    </citation>
    <scope>NUCLEOTIDE SEQUENCE [LARGE SCALE GENOMIC DNA]</scope>
    <source>
        <strain evidence="12 13">DSM 45256</strain>
    </source>
</reference>
<dbReference type="PANTHER" id="PTHR33202">
    <property type="entry name" value="ZINC UPTAKE REGULATION PROTEIN"/>
    <property type="match status" value="1"/>
</dbReference>
<keyword evidence="5" id="KW-0678">Repressor</keyword>
<evidence type="ECO:0000256" key="10">
    <source>
        <dbReference type="ARBA" id="ARBA00023163"/>
    </source>
</evidence>
<dbReference type="CDD" id="cd07153">
    <property type="entry name" value="Fur_like"/>
    <property type="match status" value="1"/>
</dbReference>
<dbReference type="InterPro" id="IPR002481">
    <property type="entry name" value="FUR"/>
</dbReference>
<protein>
    <submittedName>
        <fullName evidence="12">Fur family ferric uptake transcriptional regulator</fullName>
    </submittedName>
</protein>
<evidence type="ECO:0000256" key="3">
    <source>
        <dbReference type="ARBA" id="ARBA00011738"/>
    </source>
</evidence>
<comment type="subcellular location">
    <subcellularLocation>
        <location evidence="1">Cytoplasm</location>
    </subcellularLocation>
</comment>
<organism evidence="12 13">
    <name type="scientific">Pseudonocardia parietis</name>
    <dbReference type="NCBI Taxonomy" id="570936"/>
    <lineage>
        <taxon>Bacteria</taxon>
        <taxon>Bacillati</taxon>
        <taxon>Actinomycetota</taxon>
        <taxon>Actinomycetes</taxon>
        <taxon>Pseudonocardiales</taxon>
        <taxon>Pseudonocardiaceae</taxon>
        <taxon>Pseudonocardia</taxon>
    </lineage>
</organism>
<comment type="similarity">
    <text evidence="2">Belongs to the Fur family.</text>
</comment>
<comment type="subunit">
    <text evidence="3">Homodimer.</text>
</comment>
<name>A0ABS4VS30_9PSEU</name>
<evidence type="ECO:0000313" key="12">
    <source>
        <dbReference type="EMBL" id="MBP2366738.1"/>
    </source>
</evidence>
<evidence type="ECO:0000256" key="1">
    <source>
        <dbReference type="ARBA" id="ARBA00004496"/>
    </source>
</evidence>
<keyword evidence="4" id="KW-0963">Cytoplasm</keyword>
<dbReference type="EMBL" id="JAGINU010000001">
    <property type="protein sequence ID" value="MBP2366738.1"/>
    <property type="molecule type" value="Genomic_DNA"/>
</dbReference>
<dbReference type="Gene3D" id="3.30.1490.190">
    <property type="match status" value="1"/>
</dbReference>